<organism evidence="1">
    <name type="scientific">Phenylobacterium glaciei</name>
    <dbReference type="NCBI Taxonomy" id="2803784"/>
    <lineage>
        <taxon>Bacteria</taxon>
        <taxon>Pseudomonadati</taxon>
        <taxon>Pseudomonadota</taxon>
        <taxon>Alphaproteobacteria</taxon>
        <taxon>Caulobacterales</taxon>
        <taxon>Caulobacteraceae</taxon>
        <taxon>Phenylobacterium</taxon>
    </lineage>
</organism>
<accession>A0A974P3D7</accession>
<dbReference type="EMBL" id="CP068570">
    <property type="protein sequence ID" value="QQZ49664.1"/>
    <property type="molecule type" value="Genomic_DNA"/>
</dbReference>
<gene>
    <name evidence="1" type="ORF">JKL49_22750</name>
</gene>
<proteinExistence type="predicted"/>
<protein>
    <submittedName>
        <fullName evidence="1">Uncharacterized protein</fullName>
    </submittedName>
</protein>
<reference evidence="1" key="1">
    <citation type="submission" date="2021-01" db="EMBL/GenBank/DDBJ databases">
        <title>Genome sequence of Phenylobacterium sp. 20VBR1 isolated from a valley glaceir, Ny-Alesund, Svalbard.</title>
        <authorList>
            <person name="Thomas F.A."/>
            <person name="Krishnan K.P."/>
            <person name="Sinha R.K."/>
        </authorList>
    </citation>
    <scope>NUCLEOTIDE SEQUENCE</scope>
    <source>
        <strain evidence="1">20VBR1</strain>
    </source>
</reference>
<name>A0A974P3D7_9CAUL</name>
<evidence type="ECO:0000313" key="1">
    <source>
        <dbReference type="EMBL" id="QQZ49664.1"/>
    </source>
</evidence>
<sequence>MGNLALRNAAFLQEPGLALKTLRVQLVSATGQTVSGDLARLPGLRLGACGSATCPASSPTCTPSRSGTWWTARPSSSGWTSCATSRPSSSTSAVARWCSRPARRHRRARSAAGLGPAELAFPVYHRHPGLVRDP</sequence>
<dbReference type="AlphaFoldDB" id="A0A974P3D7"/>